<evidence type="ECO:0000313" key="4">
    <source>
        <dbReference type="Proteomes" id="UP000027195"/>
    </source>
</evidence>
<evidence type="ECO:0000256" key="2">
    <source>
        <dbReference type="SAM" id="MobiDB-lite"/>
    </source>
</evidence>
<reference evidence="4" key="1">
    <citation type="journal article" date="2014" name="Proc. Natl. Acad. Sci. U.S.A.">
        <title>Extensive sampling of basidiomycete genomes demonstrates inadequacy of the white-rot/brown-rot paradigm for wood decay fungi.</title>
        <authorList>
            <person name="Riley R."/>
            <person name="Salamov A.A."/>
            <person name="Brown D.W."/>
            <person name="Nagy L.G."/>
            <person name="Floudas D."/>
            <person name="Held B.W."/>
            <person name="Levasseur A."/>
            <person name="Lombard V."/>
            <person name="Morin E."/>
            <person name="Otillar R."/>
            <person name="Lindquist E.A."/>
            <person name="Sun H."/>
            <person name="LaButti K.M."/>
            <person name="Schmutz J."/>
            <person name="Jabbour D."/>
            <person name="Luo H."/>
            <person name="Baker S.E."/>
            <person name="Pisabarro A.G."/>
            <person name="Walton J.D."/>
            <person name="Blanchette R.A."/>
            <person name="Henrissat B."/>
            <person name="Martin F."/>
            <person name="Cullen D."/>
            <person name="Hibbett D.S."/>
            <person name="Grigoriev I.V."/>
        </authorList>
    </citation>
    <scope>NUCLEOTIDE SEQUENCE [LARGE SCALE GENOMIC DNA]</scope>
    <source>
        <strain evidence="4">FD-172 SS1</strain>
    </source>
</reference>
<sequence length="272" mass="29635">MALAPSIALKDATGDNKHATTETPPGWQVFDTHRVEIGVVHEQGVTHYHKPCQMCYANKRTACTGKAGNACEECGKSGSKCDYAFQGKANVGRKSFCPNLRDKSLELCTAPQETNLLKRKAAETTATLDPSTPGPQDAGAKRPRSTNTLVKPAHPAAPAMPLASGQSLANVPDTSGPRTPTALTLNGPDWSTERPMRDIVLESMLAPITINRDAERLAKMGEELERLKASHESECARVSSQRLTIARLQADVADLILELERMRRTLKERFKH</sequence>
<evidence type="ECO:0008006" key="5">
    <source>
        <dbReference type="Google" id="ProtNLM"/>
    </source>
</evidence>
<feature type="compositionally biased region" description="Polar residues" evidence="2">
    <location>
        <begin position="164"/>
        <end position="184"/>
    </location>
</feature>
<evidence type="ECO:0000313" key="3">
    <source>
        <dbReference type="EMBL" id="KDQ07636.1"/>
    </source>
</evidence>
<dbReference type="AlphaFoldDB" id="A0A067M7S1"/>
<accession>A0A067M7S1</accession>
<proteinExistence type="predicted"/>
<evidence type="ECO:0000256" key="1">
    <source>
        <dbReference type="SAM" id="Coils"/>
    </source>
</evidence>
<organism evidence="3 4">
    <name type="scientific">Botryobasidium botryosum (strain FD-172 SS1)</name>
    <dbReference type="NCBI Taxonomy" id="930990"/>
    <lineage>
        <taxon>Eukaryota</taxon>
        <taxon>Fungi</taxon>
        <taxon>Dikarya</taxon>
        <taxon>Basidiomycota</taxon>
        <taxon>Agaricomycotina</taxon>
        <taxon>Agaricomycetes</taxon>
        <taxon>Cantharellales</taxon>
        <taxon>Botryobasidiaceae</taxon>
        <taxon>Botryobasidium</taxon>
    </lineage>
</organism>
<feature type="compositionally biased region" description="Low complexity" evidence="2">
    <location>
        <begin position="152"/>
        <end position="163"/>
    </location>
</feature>
<dbReference type="EMBL" id="KL198103">
    <property type="protein sequence ID" value="KDQ07636.1"/>
    <property type="molecule type" value="Genomic_DNA"/>
</dbReference>
<feature type="coiled-coil region" evidence="1">
    <location>
        <begin position="210"/>
        <end position="265"/>
    </location>
</feature>
<keyword evidence="4" id="KW-1185">Reference proteome</keyword>
<name>A0A067M7S1_BOTB1</name>
<dbReference type="Proteomes" id="UP000027195">
    <property type="component" value="Unassembled WGS sequence"/>
</dbReference>
<dbReference type="HOGENOM" id="CLU_894264_0_0_1"/>
<dbReference type="InParanoid" id="A0A067M7S1"/>
<keyword evidence="1" id="KW-0175">Coiled coil</keyword>
<gene>
    <name evidence="3" type="ORF">BOTBODRAFT_180506</name>
</gene>
<feature type="region of interest" description="Disordered" evidence="2">
    <location>
        <begin position="120"/>
        <end position="190"/>
    </location>
</feature>
<protein>
    <recommendedName>
        <fullName evidence="5">Zn(2)-C6 fungal-type domain-containing protein</fullName>
    </recommendedName>
</protein>